<evidence type="ECO:0000313" key="1">
    <source>
        <dbReference type="EMBL" id="MBW61257.1"/>
    </source>
</evidence>
<dbReference type="EMBL" id="GGFJ01012116">
    <property type="protein sequence ID" value="MBW61257.1"/>
    <property type="molecule type" value="Transcribed_RNA"/>
</dbReference>
<accession>A0A2M4C7F5</accession>
<organism evidence="1">
    <name type="scientific">Anopheles marajoara</name>
    <dbReference type="NCBI Taxonomy" id="58244"/>
    <lineage>
        <taxon>Eukaryota</taxon>
        <taxon>Metazoa</taxon>
        <taxon>Ecdysozoa</taxon>
        <taxon>Arthropoda</taxon>
        <taxon>Hexapoda</taxon>
        <taxon>Insecta</taxon>
        <taxon>Pterygota</taxon>
        <taxon>Neoptera</taxon>
        <taxon>Endopterygota</taxon>
        <taxon>Diptera</taxon>
        <taxon>Nematocera</taxon>
        <taxon>Culicoidea</taxon>
        <taxon>Culicidae</taxon>
        <taxon>Anophelinae</taxon>
        <taxon>Anopheles</taxon>
    </lineage>
</organism>
<protein>
    <submittedName>
        <fullName evidence="1">Putative secreted protein</fullName>
    </submittedName>
</protein>
<dbReference type="AlphaFoldDB" id="A0A2M4C7F5"/>
<reference evidence="1" key="1">
    <citation type="submission" date="2018-01" db="EMBL/GenBank/DDBJ databases">
        <title>An insight into the sialome of Amazonian anophelines.</title>
        <authorList>
            <person name="Ribeiro J.M."/>
            <person name="Scarpassa V."/>
            <person name="Calvo E."/>
        </authorList>
    </citation>
    <scope>NUCLEOTIDE SEQUENCE</scope>
    <source>
        <tissue evidence="1">Salivary glands</tissue>
    </source>
</reference>
<sequence length="118" mass="12961">MLPFPFVSWIISSSASLRITSRLSINRSIIFDTPIGLTSTISWMSFGRLASRFVSSLIAAQRTRKSYSSRQPSTRQTLSGFLMKISVNCSPMLAVTFGLSCSSSNCSGVVTWHSVSRQ</sequence>
<name>A0A2M4C7F5_9DIPT</name>
<proteinExistence type="predicted"/>